<feature type="binding site" description="axial binding residue" evidence="14">
    <location>
        <position position="475"/>
    </location>
    <ligand>
        <name>heme</name>
        <dbReference type="ChEBI" id="CHEBI:30413"/>
    </ligand>
    <ligandPart>
        <name>Fe</name>
        <dbReference type="ChEBI" id="CHEBI:18248"/>
    </ligandPart>
</feature>
<keyword evidence="6" id="KW-0964">Secreted</keyword>
<reference evidence="18" key="1">
    <citation type="submission" date="2015-05" db="EMBL/GenBank/DDBJ databases">
        <authorList>
            <person name="Fogelqvist Johan"/>
        </authorList>
    </citation>
    <scope>NUCLEOTIDE SEQUENCE [LARGE SCALE GENOMIC DNA]</scope>
</reference>
<dbReference type="PANTHER" id="PTHR33407">
    <property type="entry name" value="PECTATE LYASE F-RELATED"/>
    <property type="match status" value="1"/>
</dbReference>
<evidence type="ECO:0000256" key="15">
    <source>
        <dbReference type="SAM" id="Phobius"/>
    </source>
</evidence>
<keyword evidence="7 14" id="KW-0479">Metal-binding</keyword>
<dbReference type="GO" id="GO:0045490">
    <property type="term" value="P:pectin catabolic process"/>
    <property type="evidence" value="ECO:0007669"/>
    <property type="project" value="TreeGrafter"/>
</dbReference>
<dbReference type="GO" id="GO:0004497">
    <property type="term" value="F:monooxygenase activity"/>
    <property type="evidence" value="ECO:0007669"/>
    <property type="project" value="InterPro"/>
</dbReference>
<dbReference type="SUPFAM" id="SSF51126">
    <property type="entry name" value="Pectin lyase-like"/>
    <property type="match status" value="1"/>
</dbReference>
<dbReference type="GO" id="GO:0030570">
    <property type="term" value="F:pectate lyase activity"/>
    <property type="evidence" value="ECO:0007669"/>
    <property type="project" value="UniProtKB-EC"/>
</dbReference>
<comment type="similarity">
    <text evidence="4">Belongs to the polysaccharide lyase 3 family.</text>
</comment>
<gene>
    <name evidence="17" type="ORF">BN1723_007156</name>
</gene>
<evidence type="ECO:0000256" key="8">
    <source>
        <dbReference type="ARBA" id="ARBA00022729"/>
    </source>
</evidence>
<comment type="cofactor">
    <cofactor evidence="2">
        <name>Ca(2+)</name>
        <dbReference type="ChEBI" id="CHEBI:29108"/>
    </cofactor>
</comment>
<dbReference type="AlphaFoldDB" id="A0A0G4NJK8"/>
<dbReference type="InterPro" id="IPR056632">
    <property type="entry name" value="DUF7730"/>
</dbReference>
<dbReference type="PROSITE" id="PS00086">
    <property type="entry name" value="CYTOCHROME_P450"/>
    <property type="match status" value="1"/>
</dbReference>
<dbReference type="Pfam" id="PF24864">
    <property type="entry name" value="DUF7730"/>
    <property type="match status" value="1"/>
</dbReference>
<feature type="domain" description="DUF7730" evidence="16">
    <location>
        <begin position="859"/>
        <end position="965"/>
    </location>
</feature>
<dbReference type="Proteomes" id="UP000045706">
    <property type="component" value="Unassembled WGS sequence"/>
</dbReference>
<evidence type="ECO:0000256" key="5">
    <source>
        <dbReference type="ARBA" id="ARBA00012272"/>
    </source>
</evidence>
<accession>A0A0G4NJK8</accession>
<evidence type="ECO:0000256" key="2">
    <source>
        <dbReference type="ARBA" id="ARBA00001913"/>
    </source>
</evidence>
<dbReference type="InterPro" id="IPR004898">
    <property type="entry name" value="Pectate_lyase_PlyH/PlyE-like"/>
</dbReference>
<protein>
    <recommendedName>
        <fullName evidence="13">Probable pectate lyase F</fullName>
        <ecNumber evidence="5">4.2.2.2</ecNumber>
    </recommendedName>
</protein>
<keyword evidence="14" id="KW-0349">Heme</keyword>
<dbReference type="InterPro" id="IPR001128">
    <property type="entry name" value="Cyt_P450"/>
</dbReference>
<dbReference type="Pfam" id="PF00067">
    <property type="entry name" value="p450"/>
    <property type="match status" value="1"/>
</dbReference>
<keyword evidence="11" id="KW-0456">Lyase</keyword>
<dbReference type="InterPro" id="IPR012334">
    <property type="entry name" value="Pectin_lyas_fold"/>
</dbReference>
<feature type="transmembrane region" description="Helical" evidence="15">
    <location>
        <begin position="43"/>
        <end position="67"/>
    </location>
</feature>
<keyword evidence="9" id="KW-0106">Calcium</keyword>
<keyword evidence="15" id="KW-1133">Transmembrane helix</keyword>
<name>A0A0G4NJK8_VERLO</name>
<evidence type="ECO:0000256" key="11">
    <source>
        <dbReference type="ARBA" id="ARBA00023239"/>
    </source>
</evidence>
<comment type="catalytic activity">
    <reaction evidence="1">
        <text>Eliminative cleavage of (1-&gt;4)-alpha-D-galacturonan to give oligosaccharides with 4-deoxy-alpha-D-galact-4-enuronosyl groups at their non-reducing ends.</text>
        <dbReference type="EC" id="4.2.2.2"/>
    </reaction>
</comment>
<dbReference type="Gene3D" id="1.10.630.10">
    <property type="entry name" value="Cytochrome P450"/>
    <property type="match status" value="1"/>
</dbReference>
<dbReference type="GO" id="GO:0005506">
    <property type="term" value="F:iron ion binding"/>
    <property type="evidence" value="ECO:0007669"/>
    <property type="project" value="InterPro"/>
</dbReference>
<dbReference type="InterPro" id="IPR017972">
    <property type="entry name" value="Cyt_P450_CS"/>
</dbReference>
<evidence type="ECO:0000256" key="1">
    <source>
        <dbReference type="ARBA" id="ARBA00000695"/>
    </source>
</evidence>
<dbReference type="PANTHER" id="PTHR33407:SF9">
    <property type="entry name" value="PECTATE LYASE F-RELATED"/>
    <property type="match status" value="1"/>
</dbReference>
<evidence type="ECO:0000259" key="16">
    <source>
        <dbReference type="Pfam" id="PF24864"/>
    </source>
</evidence>
<dbReference type="GO" id="GO:0005576">
    <property type="term" value="C:extracellular region"/>
    <property type="evidence" value="ECO:0007669"/>
    <property type="project" value="UniProtKB-SubCell"/>
</dbReference>
<evidence type="ECO:0000313" key="18">
    <source>
        <dbReference type="Proteomes" id="UP000045706"/>
    </source>
</evidence>
<evidence type="ECO:0000256" key="14">
    <source>
        <dbReference type="PIRSR" id="PIRSR602401-1"/>
    </source>
</evidence>
<evidence type="ECO:0000256" key="6">
    <source>
        <dbReference type="ARBA" id="ARBA00022525"/>
    </source>
</evidence>
<keyword evidence="8" id="KW-0732">Signal</keyword>
<comment type="function">
    <text evidence="12">Pectinolytic enzyme consist of four classes of enzymes: pectin lyase, polygalacturonase, pectin methylesterase and rhamnogalacturonase. Among pectinolytic enzymes, pectin lyase is the most important in depolymerization of pectin, since it cleaves internal glycosidic bonds of highly methylated pectins. Favors pectate, the anion, over pectin, the methyl ester.</text>
</comment>
<dbReference type="PRINTS" id="PR00463">
    <property type="entry name" value="EP450I"/>
</dbReference>
<keyword evidence="15" id="KW-0812">Transmembrane</keyword>
<comment type="subcellular location">
    <subcellularLocation>
        <location evidence="3">Secreted</location>
    </subcellularLocation>
</comment>
<evidence type="ECO:0000256" key="10">
    <source>
        <dbReference type="ARBA" id="ARBA00023004"/>
    </source>
</evidence>
<comment type="cofactor">
    <cofactor evidence="14">
        <name>heme</name>
        <dbReference type="ChEBI" id="CHEBI:30413"/>
    </cofactor>
</comment>
<evidence type="ECO:0000256" key="12">
    <source>
        <dbReference type="ARBA" id="ARBA00025679"/>
    </source>
</evidence>
<dbReference type="EMBL" id="CVQI01035828">
    <property type="protein sequence ID" value="CRK46598.1"/>
    <property type="molecule type" value="Genomic_DNA"/>
</dbReference>
<keyword evidence="10 14" id="KW-0408">Iron</keyword>
<sequence>MRRTSERKLSVIQILRAVEPGPEMEVKYVSSTEGPSSTTTLPWVPVAGVIAGTVVLHVILTGVYNIWFHPLRAYPGPWWLVANRLPYTLSVLRGTATRRAKALHEQYGHVVRINPGTLSFTSGEAWRDIYGSQSRCNPGIPKDPYFYMQHQGPANISTLNDDDHHRLRRVQLNAFSPKALASHEVHVRHHASDLVSQLRSSADAKTDVDIFLRLELLVTDIISKLVLGESFCLLEKDDPQPGHFGVFSVLRNHTYAREMMHWPNIFRRAVVRFMTKRPATPNQTMWMTRKATQKRFQQEGDEYDYISCMQRGSPKLRMSEDEIRVSTTAFVIAGSETTATAIAGTMYLLCKNPRVYSALTHSIRSDFPLESDMTMPRLVQHEQLNNVLQEALRLYPPVPDNLVRRTADNASLVMGKVLPPDTSVTMNVWAANTSALNFHRPDEMLPDRWSSSRPKEFEGDDRGVFNPFGVGPKDCLGKGLAWMEMRIVVAYLVWHFQFELTPESEAWMDGQKSLSYNTGKMRSTIILALIPAALGCLNANTNSCASFTKSNAATASAFCATFTQSKVTATSALPAWATHCSRKPSLVSAECSCHYTAGGGGGGPTATAVPTTPTTTLRTSTTTAGGGGVVTPPAGVVTALPQSSGAVSSSAAITVTASFDGGMKNYDRSPRVCADQSETGEKDAMFVLEAGATLSNVIIGPNQAEGVHCKGPCTLINVWWQDVCEDALTIKQSSGTSYVIGGGAFKAADKIFQFNGFGTLDIKNFYASDYGKVVRSCGNCSNNGGARHVIMNNVIAKDGGVLCGINTNYGDTCTINNSCQDGNKTCDKYTGNNSGKEPSKIGSGPDSTYCKHDTYTMNQISPLMRIPAELRVLIYEHLLDDGGNTQIEIRNKPRQGCGCTEQHGAQRRSRYRVIEKNFHQDCYETTYVLASKAALHVGIMATNRHMYVETSHMLYGHHTFSFGSDVEAVAPFVRDLSPHARSLVGGVALRKSNALFASESDRLDWAFMCQTLRDLLPSLRRLRLAVEGGRPSKPGASGGGLLRALEASDLRLLGHIQHDSVQWIAALAGLAKGARLEVVEVVPELKYMPAPQTTAAILYASFSAAIGTAFVEHLREDCGLPAVAWPQL</sequence>
<dbReference type="Pfam" id="PF03211">
    <property type="entry name" value="Pectate_lyase"/>
    <property type="match status" value="1"/>
</dbReference>
<evidence type="ECO:0000313" key="17">
    <source>
        <dbReference type="EMBL" id="CRK46598.1"/>
    </source>
</evidence>
<dbReference type="GO" id="GO:0020037">
    <property type="term" value="F:heme binding"/>
    <property type="evidence" value="ECO:0007669"/>
    <property type="project" value="InterPro"/>
</dbReference>
<proteinExistence type="inferred from homology"/>
<evidence type="ECO:0000256" key="3">
    <source>
        <dbReference type="ARBA" id="ARBA00004613"/>
    </source>
</evidence>
<dbReference type="GO" id="GO:0016705">
    <property type="term" value="F:oxidoreductase activity, acting on paired donors, with incorporation or reduction of molecular oxygen"/>
    <property type="evidence" value="ECO:0007669"/>
    <property type="project" value="InterPro"/>
</dbReference>
<dbReference type="PRINTS" id="PR00385">
    <property type="entry name" value="P450"/>
</dbReference>
<dbReference type="SUPFAM" id="SSF48264">
    <property type="entry name" value="Cytochrome P450"/>
    <property type="match status" value="1"/>
</dbReference>
<evidence type="ECO:0000256" key="9">
    <source>
        <dbReference type="ARBA" id="ARBA00022837"/>
    </source>
</evidence>
<dbReference type="InterPro" id="IPR002401">
    <property type="entry name" value="Cyt_P450_E_grp-I"/>
</dbReference>
<organism evidence="17 18">
    <name type="scientific">Verticillium longisporum</name>
    <name type="common">Verticillium dahliae var. longisporum</name>
    <dbReference type="NCBI Taxonomy" id="100787"/>
    <lineage>
        <taxon>Eukaryota</taxon>
        <taxon>Fungi</taxon>
        <taxon>Dikarya</taxon>
        <taxon>Ascomycota</taxon>
        <taxon>Pezizomycotina</taxon>
        <taxon>Sordariomycetes</taxon>
        <taxon>Hypocreomycetidae</taxon>
        <taxon>Glomerellales</taxon>
        <taxon>Plectosphaerellaceae</taxon>
        <taxon>Verticillium</taxon>
    </lineage>
</organism>
<dbReference type="Gene3D" id="2.160.20.10">
    <property type="entry name" value="Single-stranded right-handed beta-helix, Pectin lyase-like"/>
    <property type="match status" value="1"/>
</dbReference>
<dbReference type="CDD" id="cd11058">
    <property type="entry name" value="CYP60B-like"/>
    <property type="match status" value="1"/>
</dbReference>
<dbReference type="InterPro" id="IPR011050">
    <property type="entry name" value="Pectin_lyase_fold/virulence"/>
</dbReference>
<evidence type="ECO:0000256" key="4">
    <source>
        <dbReference type="ARBA" id="ARBA00006463"/>
    </source>
</evidence>
<dbReference type="EC" id="4.2.2.2" evidence="5"/>
<evidence type="ECO:0000256" key="7">
    <source>
        <dbReference type="ARBA" id="ARBA00022723"/>
    </source>
</evidence>
<dbReference type="InterPro" id="IPR036396">
    <property type="entry name" value="Cyt_P450_sf"/>
</dbReference>
<keyword evidence="15" id="KW-0472">Membrane</keyword>
<evidence type="ECO:0000256" key="13">
    <source>
        <dbReference type="ARBA" id="ARBA00039895"/>
    </source>
</evidence>